<proteinExistence type="inferred from homology"/>
<dbReference type="SUPFAM" id="SSF53448">
    <property type="entry name" value="Nucleotide-diphospho-sugar transferases"/>
    <property type="match status" value="1"/>
</dbReference>
<name>A0A377FR27_9BACL</name>
<feature type="domain" description="Glycosyltransferase 2-like" evidence="2">
    <location>
        <begin position="9"/>
        <end position="147"/>
    </location>
</feature>
<keyword evidence="3" id="KW-0808">Transferase</keyword>
<dbReference type="Pfam" id="PF00535">
    <property type="entry name" value="Glycos_transf_2"/>
    <property type="match status" value="1"/>
</dbReference>
<dbReference type="Proteomes" id="UP000254060">
    <property type="component" value="Unassembled WGS sequence"/>
</dbReference>
<dbReference type="InterPro" id="IPR001173">
    <property type="entry name" value="Glyco_trans_2-like"/>
</dbReference>
<dbReference type="EMBL" id="UGGP01000001">
    <property type="protein sequence ID" value="STO07290.1"/>
    <property type="molecule type" value="Genomic_DNA"/>
</dbReference>
<dbReference type="InterPro" id="IPR029044">
    <property type="entry name" value="Nucleotide-diphossugar_trans"/>
</dbReference>
<evidence type="ECO:0000256" key="1">
    <source>
        <dbReference type="ARBA" id="ARBA00006739"/>
    </source>
</evidence>
<gene>
    <name evidence="3" type="ORF">NCTC13163_00635</name>
</gene>
<dbReference type="STRING" id="1397694.GCA_000702585_01150"/>
<dbReference type="Gene3D" id="3.90.550.10">
    <property type="entry name" value="Spore Coat Polysaccharide Biosynthesis Protein SpsA, Chain A"/>
    <property type="match status" value="1"/>
</dbReference>
<sequence length="326" mass="38253">MIMVSINCITYNHEAYIGKTIESFLAQRTDFDFEILIHEDASTDRTADIIRSYEEKHPDKIRVIYQTENQYSKGVFINRLNEERARGKYVALCDGDDYWTDPYKLQKQVDYMEAHPDCTLCFHDAYVEMDGHVHVDWRVIPWLPENKLLASKTARTYTAGELQLLGFIPTMSMLYPNGLIANAPDWLKDTPASDGSMKLYVASKGYAYYMPEAMSVYRYGVVGSATTIWNEGNRERDIKRHEAFITFLDTFDAYTEGKFHEELELSRISFEVGLHRLKRDHTALKSPRYDRYLDRFVGKDRIRPYLMVKQPLVTEWLIRLRERQFA</sequence>
<dbReference type="PANTHER" id="PTHR22916">
    <property type="entry name" value="GLYCOSYLTRANSFERASE"/>
    <property type="match status" value="1"/>
</dbReference>
<evidence type="ECO:0000313" key="4">
    <source>
        <dbReference type="Proteomes" id="UP000254060"/>
    </source>
</evidence>
<organism evidence="3 4">
    <name type="scientific">Exiguobacterium aurantiacum</name>
    <dbReference type="NCBI Taxonomy" id="33987"/>
    <lineage>
        <taxon>Bacteria</taxon>
        <taxon>Bacillati</taxon>
        <taxon>Bacillota</taxon>
        <taxon>Bacilli</taxon>
        <taxon>Bacillales</taxon>
        <taxon>Bacillales Family XII. Incertae Sedis</taxon>
        <taxon>Exiguobacterium</taxon>
    </lineage>
</organism>
<comment type="similarity">
    <text evidence="1">Belongs to the glycosyltransferase 2 family.</text>
</comment>
<accession>A0A377FR27</accession>
<dbReference type="OrthoDB" id="199095at2"/>
<dbReference type="GO" id="GO:0016758">
    <property type="term" value="F:hexosyltransferase activity"/>
    <property type="evidence" value="ECO:0007669"/>
    <property type="project" value="UniProtKB-ARBA"/>
</dbReference>
<dbReference type="RefSeq" id="WP_034798929.1">
    <property type="nucleotide sequence ID" value="NZ_UGGP01000001.1"/>
</dbReference>
<evidence type="ECO:0000313" key="3">
    <source>
        <dbReference type="EMBL" id="STO07290.1"/>
    </source>
</evidence>
<evidence type="ECO:0000259" key="2">
    <source>
        <dbReference type="Pfam" id="PF00535"/>
    </source>
</evidence>
<dbReference type="AlphaFoldDB" id="A0A377FR27"/>
<protein>
    <submittedName>
        <fullName evidence="3">Putative glycosyl transferase</fullName>
    </submittedName>
</protein>
<reference evidence="3 4" key="1">
    <citation type="submission" date="2018-06" db="EMBL/GenBank/DDBJ databases">
        <authorList>
            <consortium name="Pathogen Informatics"/>
            <person name="Doyle S."/>
        </authorList>
    </citation>
    <scope>NUCLEOTIDE SEQUENCE [LARGE SCALE GENOMIC DNA]</scope>
    <source>
        <strain evidence="3 4">NCTC13163</strain>
    </source>
</reference>
<dbReference type="PANTHER" id="PTHR22916:SF3">
    <property type="entry name" value="UDP-GLCNAC:BETAGAL BETA-1,3-N-ACETYLGLUCOSAMINYLTRANSFERASE-LIKE PROTEIN 1"/>
    <property type="match status" value="1"/>
</dbReference>